<organism evidence="1 2">
    <name type="scientific">Lactobacillus kitasatonis DSM 16761 = JCM 1039</name>
    <dbReference type="NCBI Taxonomy" id="1423767"/>
    <lineage>
        <taxon>Bacteria</taxon>
        <taxon>Bacillati</taxon>
        <taxon>Bacillota</taxon>
        <taxon>Bacilli</taxon>
        <taxon>Lactobacillales</taxon>
        <taxon>Lactobacillaceae</taxon>
        <taxon>Lactobacillus</taxon>
    </lineage>
</organism>
<accession>A0A0R1VUX8</accession>
<dbReference type="EMBL" id="AZFU01000004">
    <property type="protein sequence ID" value="KRM06745.1"/>
    <property type="molecule type" value="Genomic_DNA"/>
</dbReference>
<dbReference type="AlphaFoldDB" id="A0A0R1VUX8"/>
<name>A0A0R1VUX8_9LACO</name>
<dbReference type="RefSeq" id="WP_056938156.1">
    <property type="nucleotide sequence ID" value="NZ_AZFU01000004.1"/>
</dbReference>
<dbReference type="OrthoDB" id="2321495at2"/>
<evidence type="ECO:0000313" key="1">
    <source>
        <dbReference type="EMBL" id="KRM06745.1"/>
    </source>
</evidence>
<sequence>MNKKTNKPILLFATFVLILCGFLAVNSNNVSAKSWYWWAKKPRTIVLTRPRYIYEIQGTTPRYKNYMIRKKLLKAGTTMKIQHVASYDWVITKPGYANGYFKVNKKFWIIPESKNIWKDRYEKYKWIDKGLLDGQFKDEHFSYKFTWKQFRKLCSLNVLNNNYFVTKKDWRTKIRPLIEKWKPETEKD</sequence>
<evidence type="ECO:0000313" key="2">
    <source>
        <dbReference type="Proteomes" id="UP000051307"/>
    </source>
</evidence>
<proteinExistence type="predicted"/>
<gene>
    <name evidence="1" type="ORF">FC59_GL001663</name>
</gene>
<comment type="caution">
    <text evidence="1">The sequence shown here is derived from an EMBL/GenBank/DDBJ whole genome shotgun (WGS) entry which is preliminary data.</text>
</comment>
<dbReference type="Proteomes" id="UP000051307">
    <property type="component" value="Unassembled WGS sequence"/>
</dbReference>
<protein>
    <submittedName>
        <fullName evidence="1">Uncharacterized protein</fullName>
    </submittedName>
</protein>
<reference evidence="1 2" key="1">
    <citation type="journal article" date="2015" name="Genome Announc.">
        <title>Expanding the biotechnology potential of lactobacilli through comparative genomics of 213 strains and associated genera.</title>
        <authorList>
            <person name="Sun Z."/>
            <person name="Harris H.M."/>
            <person name="McCann A."/>
            <person name="Guo C."/>
            <person name="Argimon S."/>
            <person name="Zhang W."/>
            <person name="Yang X."/>
            <person name="Jeffery I.B."/>
            <person name="Cooney J.C."/>
            <person name="Kagawa T.F."/>
            <person name="Liu W."/>
            <person name="Song Y."/>
            <person name="Salvetti E."/>
            <person name="Wrobel A."/>
            <person name="Rasinkangas P."/>
            <person name="Parkhill J."/>
            <person name="Rea M.C."/>
            <person name="O'Sullivan O."/>
            <person name="Ritari J."/>
            <person name="Douillard F.P."/>
            <person name="Paul Ross R."/>
            <person name="Yang R."/>
            <person name="Briner A.E."/>
            <person name="Felis G.E."/>
            <person name="de Vos W.M."/>
            <person name="Barrangou R."/>
            <person name="Klaenhammer T.R."/>
            <person name="Caufield P.W."/>
            <person name="Cui Y."/>
            <person name="Zhang H."/>
            <person name="O'Toole P.W."/>
        </authorList>
    </citation>
    <scope>NUCLEOTIDE SEQUENCE [LARGE SCALE GENOMIC DNA]</scope>
    <source>
        <strain evidence="1 2">DSM 16761</strain>
    </source>
</reference>
<dbReference type="PATRIC" id="fig|1423767.3.peg.1725"/>